<name>A0A853G770_9GAMM</name>
<dbReference type="AlphaFoldDB" id="A0A853G770"/>
<proteinExistence type="predicted"/>
<dbReference type="EMBL" id="JACCHU010000001">
    <property type="protein sequence ID" value="NYT52119.1"/>
    <property type="molecule type" value="Genomic_DNA"/>
</dbReference>
<reference evidence="1 2" key="1">
    <citation type="submission" date="2020-05" db="EMBL/GenBank/DDBJ databases">
        <title>Horizontal transmission and recombination maintain forever young bacterial symbiont genomes.</title>
        <authorList>
            <person name="Russell S.L."/>
            <person name="Pepper-Tunick E."/>
            <person name="Svedberg J."/>
            <person name="Byrne A."/>
            <person name="Ruelas Castillo J."/>
            <person name="Vollmers C."/>
            <person name="Beinart R.A."/>
            <person name="Corbett-Detig R."/>
        </authorList>
    </citation>
    <scope>NUCLEOTIDE SEQUENCE [LARGE SCALE GENOMIC DNA]</scope>
    <source>
        <strain evidence="1">Monterey_2004</strain>
    </source>
</reference>
<dbReference type="Proteomes" id="UP000525329">
    <property type="component" value="Unassembled WGS sequence"/>
</dbReference>
<evidence type="ECO:0000313" key="1">
    <source>
        <dbReference type="EMBL" id="NYT52119.1"/>
    </source>
</evidence>
<protein>
    <submittedName>
        <fullName evidence="1">Uncharacterized protein</fullName>
    </submittedName>
</protein>
<sequence>MFYCLVSYQLTQDKKGKNEYSYVVTDQLSSMLAAGCIISSKAIKLSDYQSIGTILLLV</sequence>
<organism evidence="1 2">
    <name type="scientific">Candidatus Vesicomyosocius endoextente</name>
    <dbReference type="NCBI Taxonomy" id="2738853"/>
    <lineage>
        <taxon>Bacteria</taxon>
        <taxon>Pseudomonadati</taxon>
        <taxon>Pseudomonadota</taxon>
        <taxon>Gammaproteobacteria</taxon>
        <taxon>Candidatus Pseudothioglobaceae</taxon>
        <taxon>Candidatus Vesicomyidisocius</taxon>
    </lineage>
</organism>
<evidence type="ECO:0000313" key="2">
    <source>
        <dbReference type="Proteomes" id="UP000525329"/>
    </source>
</evidence>
<accession>A0A853G770</accession>
<comment type="caution">
    <text evidence="1">The sequence shown here is derived from an EMBL/GenBank/DDBJ whole genome shotgun (WGS) entry which is preliminary data.</text>
</comment>
<gene>
    <name evidence="1" type="ORF">H0A74_00810</name>
</gene>